<gene>
    <name evidence="1" type="ORF">SS50377_17862</name>
</gene>
<dbReference type="VEuPathDB" id="GiardiaDB:SS50377_27991"/>
<organism evidence="1">
    <name type="scientific">Spironucleus salmonicida</name>
    <dbReference type="NCBI Taxonomy" id="348837"/>
    <lineage>
        <taxon>Eukaryota</taxon>
        <taxon>Metamonada</taxon>
        <taxon>Diplomonadida</taxon>
        <taxon>Hexamitidae</taxon>
        <taxon>Hexamitinae</taxon>
        <taxon>Spironucleus</taxon>
    </lineage>
</organism>
<name>V6LE42_9EUKA</name>
<proteinExistence type="predicted"/>
<dbReference type="AlphaFoldDB" id="V6LE42"/>
<dbReference type="EMBL" id="KI546159">
    <property type="protein sequence ID" value="EST42548.1"/>
    <property type="molecule type" value="Genomic_DNA"/>
</dbReference>
<reference evidence="1" key="1">
    <citation type="journal article" date="2014" name="PLoS Genet.">
        <title>The Genome of Spironucleus salmonicida Highlights a Fish Pathogen Adapted to Fluctuating Environments.</title>
        <authorList>
            <person name="Xu F."/>
            <person name="Jerlstrom-Hultqvist J."/>
            <person name="Einarsson E."/>
            <person name="Astvaldsson A."/>
            <person name="Svard S.G."/>
            <person name="Andersson J.O."/>
        </authorList>
    </citation>
    <scope>NUCLEOTIDE SEQUENCE</scope>
</reference>
<evidence type="ECO:0000313" key="1">
    <source>
        <dbReference type="EMBL" id="EST42548.1"/>
    </source>
</evidence>
<accession>V6LE42</accession>
<sequence>MNNIEQYLKQKFNQPDAQSLSKYLQQNFKQLDFGSIAQVTLQSVFQVQTFISSFIKSNQHSQQNLSQDEKDDLYLYVATLLKYKLFTFPETVEFFIPRSFQSFMPQSLRQAFYNFKKSKKMSQLQVFLNFNFIDLQQLYQTDPESQKQRYEQFYSNWILYIQGNNQILRQINPEVYQLMSGEIQVQIPTAIQQLTEDVTNSKNARIVELERKINNTIIKQQTSISQPLGPPAAQSHHFSPLKSTQFLLPHYEEIPLAATQPPIFPIPRLQVSQLFDIANSIPSTIPAPPQISLQNFTKTQFSTLTDQMQSLSLMNNSMSNSIVSHDFKMVISEPQQGPHLGKRVIQEDSDAGQNLLAALGGMDEVSMCLMQLGLQERSESRQ</sequence>
<protein>
    <submittedName>
        <fullName evidence="1">Uncharacterized protein</fullName>
    </submittedName>
</protein>